<proteinExistence type="predicted"/>
<name>A0AAD1YV04_9LAMI</name>
<reference evidence="1" key="1">
    <citation type="submission" date="2023-05" db="EMBL/GenBank/DDBJ databases">
        <authorList>
            <person name="Huff M."/>
        </authorList>
    </citation>
    <scope>NUCLEOTIDE SEQUENCE</scope>
</reference>
<dbReference type="Proteomes" id="UP000834106">
    <property type="component" value="Chromosome 3"/>
</dbReference>
<organism evidence="1 2">
    <name type="scientific">Fraxinus pennsylvanica</name>
    <dbReference type="NCBI Taxonomy" id="56036"/>
    <lineage>
        <taxon>Eukaryota</taxon>
        <taxon>Viridiplantae</taxon>
        <taxon>Streptophyta</taxon>
        <taxon>Embryophyta</taxon>
        <taxon>Tracheophyta</taxon>
        <taxon>Spermatophyta</taxon>
        <taxon>Magnoliopsida</taxon>
        <taxon>eudicotyledons</taxon>
        <taxon>Gunneridae</taxon>
        <taxon>Pentapetalae</taxon>
        <taxon>asterids</taxon>
        <taxon>lamiids</taxon>
        <taxon>Lamiales</taxon>
        <taxon>Oleaceae</taxon>
        <taxon>Oleeae</taxon>
        <taxon>Fraxinus</taxon>
    </lineage>
</organism>
<evidence type="ECO:0000313" key="1">
    <source>
        <dbReference type="EMBL" id="CAI9757829.1"/>
    </source>
</evidence>
<evidence type="ECO:0000313" key="2">
    <source>
        <dbReference type="Proteomes" id="UP000834106"/>
    </source>
</evidence>
<dbReference type="EMBL" id="OU503038">
    <property type="protein sequence ID" value="CAI9757829.1"/>
    <property type="molecule type" value="Genomic_DNA"/>
</dbReference>
<sequence length="116" mass="12738">MQRGGGGGIDLGWVGAVVEGGRGWELKVVSTVEFRSSYCLLCACFQVPRPHLSFEAQLVAGKSHDFGPISCPDHSDPPTALSGIAFGRQKHEAESKYPQRIRRLNIFPSSKYEVLY</sequence>
<keyword evidence="2" id="KW-1185">Reference proteome</keyword>
<accession>A0AAD1YV04</accession>
<gene>
    <name evidence="1" type="ORF">FPE_LOCUS5259</name>
</gene>
<protein>
    <submittedName>
        <fullName evidence="1">Uncharacterized protein</fullName>
    </submittedName>
</protein>
<dbReference type="AlphaFoldDB" id="A0AAD1YV04"/>